<keyword evidence="4" id="KW-1185">Reference proteome</keyword>
<dbReference type="Proteomes" id="UP001341840">
    <property type="component" value="Unassembled WGS sequence"/>
</dbReference>
<reference evidence="3 4" key="1">
    <citation type="journal article" date="2023" name="Plants (Basel)">
        <title>Bridging the Gap: Combining Genomics and Transcriptomics Approaches to Understand Stylosanthes scabra, an Orphan Legume from the Brazilian Caatinga.</title>
        <authorList>
            <person name="Ferreira-Neto J.R.C."/>
            <person name="da Silva M.D."/>
            <person name="Binneck E."/>
            <person name="de Melo N.F."/>
            <person name="da Silva R.H."/>
            <person name="de Melo A.L.T.M."/>
            <person name="Pandolfi V."/>
            <person name="Bustamante F.O."/>
            <person name="Brasileiro-Vidal A.C."/>
            <person name="Benko-Iseppon A.M."/>
        </authorList>
    </citation>
    <scope>NUCLEOTIDE SEQUENCE [LARGE SCALE GENOMIC DNA]</scope>
    <source>
        <tissue evidence="3">Leaves</tissue>
    </source>
</reference>
<feature type="domain" description="Bet v I/Major latex protein" evidence="2">
    <location>
        <begin position="1"/>
        <end position="153"/>
    </location>
</feature>
<dbReference type="SUPFAM" id="SSF55961">
    <property type="entry name" value="Bet v1-like"/>
    <property type="match status" value="1"/>
</dbReference>
<organism evidence="3 4">
    <name type="scientific">Stylosanthes scabra</name>
    <dbReference type="NCBI Taxonomy" id="79078"/>
    <lineage>
        <taxon>Eukaryota</taxon>
        <taxon>Viridiplantae</taxon>
        <taxon>Streptophyta</taxon>
        <taxon>Embryophyta</taxon>
        <taxon>Tracheophyta</taxon>
        <taxon>Spermatophyta</taxon>
        <taxon>Magnoliopsida</taxon>
        <taxon>eudicotyledons</taxon>
        <taxon>Gunneridae</taxon>
        <taxon>Pentapetalae</taxon>
        <taxon>rosids</taxon>
        <taxon>fabids</taxon>
        <taxon>Fabales</taxon>
        <taxon>Fabaceae</taxon>
        <taxon>Papilionoideae</taxon>
        <taxon>50 kb inversion clade</taxon>
        <taxon>dalbergioids sensu lato</taxon>
        <taxon>Dalbergieae</taxon>
        <taxon>Pterocarpus clade</taxon>
        <taxon>Stylosanthes</taxon>
    </lineage>
</organism>
<dbReference type="InterPro" id="IPR000916">
    <property type="entry name" value="Bet_v_I/MLP"/>
</dbReference>
<dbReference type="InterPro" id="IPR050279">
    <property type="entry name" value="Plant_def-hormone_signal"/>
</dbReference>
<dbReference type="PRINTS" id="PR00634">
    <property type="entry name" value="BETALLERGEN"/>
</dbReference>
<dbReference type="PANTHER" id="PTHR31213:SF88">
    <property type="entry name" value="ABA-RESPONSIVE PROTEIN"/>
    <property type="match status" value="1"/>
</dbReference>
<proteinExistence type="inferred from homology"/>
<dbReference type="Pfam" id="PF00407">
    <property type="entry name" value="Bet_v_1"/>
    <property type="match status" value="1"/>
</dbReference>
<evidence type="ECO:0000256" key="1">
    <source>
        <dbReference type="ARBA" id="ARBA00009744"/>
    </source>
</evidence>
<evidence type="ECO:0000259" key="2">
    <source>
        <dbReference type="Pfam" id="PF00407"/>
    </source>
</evidence>
<dbReference type="Gene3D" id="3.30.530.20">
    <property type="match status" value="1"/>
</dbReference>
<sequence>MGVHSFEEEVTSPVPPPKLFKATVIDGDEITPKVIPAIQSIEIVEGNGGPGTVKKVTAVEDGKTSYALHKIDAIDETNYAYDYTIYEGSGFDESLEKVSFKTKLEAAPHGGSIIKINVIFYTKGDAPLTEAVKQDVKHKGLGISKGIEGYLLANP</sequence>
<dbReference type="CDD" id="cd07816">
    <property type="entry name" value="Bet_v1-like"/>
    <property type="match status" value="1"/>
</dbReference>
<evidence type="ECO:0000313" key="3">
    <source>
        <dbReference type="EMBL" id="MED6148141.1"/>
    </source>
</evidence>
<dbReference type="PANTHER" id="PTHR31213">
    <property type="entry name" value="OS08G0374000 PROTEIN-RELATED"/>
    <property type="match status" value="1"/>
</dbReference>
<protein>
    <recommendedName>
        <fullName evidence="2">Bet v I/Major latex protein domain-containing protein</fullName>
    </recommendedName>
</protein>
<comment type="similarity">
    <text evidence="1">Belongs to the BetVI family.</text>
</comment>
<dbReference type="InterPro" id="IPR024949">
    <property type="entry name" value="Bet_v_I_allergen"/>
</dbReference>
<evidence type="ECO:0000313" key="4">
    <source>
        <dbReference type="Proteomes" id="UP001341840"/>
    </source>
</evidence>
<accession>A0ABU6TH99</accession>
<name>A0ABU6TH99_9FABA</name>
<gene>
    <name evidence="3" type="ORF">PIB30_050387</name>
</gene>
<dbReference type="InterPro" id="IPR023393">
    <property type="entry name" value="START-like_dom_sf"/>
</dbReference>
<dbReference type="EMBL" id="JASCZI010090967">
    <property type="protein sequence ID" value="MED6148141.1"/>
    <property type="molecule type" value="Genomic_DNA"/>
</dbReference>
<comment type="caution">
    <text evidence="3">The sequence shown here is derived from an EMBL/GenBank/DDBJ whole genome shotgun (WGS) entry which is preliminary data.</text>
</comment>